<feature type="region of interest" description="Disordered" evidence="1">
    <location>
        <begin position="99"/>
        <end position="168"/>
    </location>
</feature>
<feature type="compositionally biased region" description="Basic and acidic residues" evidence="1">
    <location>
        <begin position="141"/>
        <end position="156"/>
    </location>
</feature>
<feature type="region of interest" description="Disordered" evidence="1">
    <location>
        <begin position="1"/>
        <end position="26"/>
    </location>
</feature>
<dbReference type="EMBL" id="MU006569">
    <property type="protein sequence ID" value="KAF2748436.1"/>
    <property type="molecule type" value="Genomic_DNA"/>
</dbReference>
<gene>
    <name evidence="2" type="ORF">M011DRAFT_348772</name>
</gene>
<keyword evidence="3" id="KW-1185">Reference proteome</keyword>
<proteinExistence type="predicted"/>
<accession>A0A6A6VF60</accession>
<sequence length="168" mass="18142">MSYLSRVSNTSSISHATPPTPLNSTSDQLMTILRLKRHRSSWETSVAIHRHPHNENHNIITPPTSTHALTPAMPILRYPFLYTPDAVTHLPHDVTVSTRQAAGPRSLHPIANAASSPITISDDELEPSKARARGSEGGSEEGVREGGSEGGREGGKAIRSARSRTSDQ</sequence>
<evidence type="ECO:0000256" key="1">
    <source>
        <dbReference type="SAM" id="MobiDB-lite"/>
    </source>
</evidence>
<dbReference type="Proteomes" id="UP000799440">
    <property type="component" value="Unassembled WGS sequence"/>
</dbReference>
<protein>
    <submittedName>
        <fullName evidence="2">Uncharacterized protein</fullName>
    </submittedName>
</protein>
<dbReference type="AlphaFoldDB" id="A0A6A6VF60"/>
<reference evidence="2" key="1">
    <citation type="journal article" date="2020" name="Stud. Mycol.">
        <title>101 Dothideomycetes genomes: a test case for predicting lifestyles and emergence of pathogens.</title>
        <authorList>
            <person name="Haridas S."/>
            <person name="Albert R."/>
            <person name="Binder M."/>
            <person name="Bloem J."/>
            <person name="Labutti K."/>
            <person name="Salamov A."/>
            <person name="Andreopoulos B."/>
            <person name="Baker S."/>
            <person name="Barry K."/>
            <person name="Bills G."/>
            <person name="Bluhm B."/>
            <person name="Cannon C."/>
            <person name="Castanera R."/>
            <person name="Culley D."/>
            <person name="Daum C."/>
            <person name="Ezra D."/>
            <person name="Gonzalez J."/>
            <person name="Henrissat B."/>
            <person name="Kuo A."/>
            <person name="Liang C."/>
            <person name="Lipzen A."/>
            <person name="Lutzoni F."/>
            <person name="Magnuson J."/>
            <person name="Mondo S."/>
            <person name="Nolan M."/>
            <person name="Ohm R."/>
            <person name="Pangilinan J."/>
            <person name="Park H.-J."/>
            <person name="Ramirez L."/>
            <person name="Alfaro M."/>
            <person name="Sun H."/>
            <person name="Tritt A."/>
            <person name="Yoshinaga Y."/>
            <person name="Zwiers L.-H."/>
            <person name="Turgeon B."/>
            <person name="Goodwin S."/>
            <person name="Spatafora J."/>
            <person name="Crous P."/>
            <person name="Grigoriev I."/>
        </authorList>
    </citation>
    <scope>NUCLEOTIDE SEQUENCE</scope>
    <source>
        <strain evidence="2">CBS 119925</strain>
    </source>
</reference>
<name>A0A6A6VF60_9PLEO</name>
<evidence type="ECO:0000313" key="3">
    <source>
        <dbReference type="Proteomes" id="UP000799440"/>
    </source>
</evidence>
<evidence type="ECO:0000313" key="2">
    <source>
        <dbReference type="EMBL" id="KAF2748436.1"/>
    </source>
</evidence>
<organism evidence="2 3">
    <name type="scientific">Sporormia fimetaria CBS 119925</name>
    <dbReference type="NCBI Taxonomy" id="1340428"/>
    <lineage>
        <taxon>Eukaryota</taxon>
        <taxon>Fungi</taxon>
        <taxon>Dikarya</taxon>
        <taxon>Ascomycota</taxon>
        <taxon>Pezizomycotina</taxon>
        <taxon>Dothideomycetes</taxon>
        <taxon>Pleosporomycetidae</taxon>
        <taxon>Pleosporales</taxon>
        <taxon>Sporormiaceae</taxon>
        <taxon>Sporormia</taxon>
    </lineage>
</organism>